<dbReference type="GO" id="GO:0005634">
    <property type="term" value="C:nucleus"/>
    <property type="evidence" value="ECO:0000318"/>
    <property type="project" value="GO_Central"/>
</dbReference>
<evidence type="ECO:0000256" key="6">
    <source>
        <dbReference type="ARBA" id="ARBA00022786"/>
    </source>
</evidence>
<gene>
    <name evidence="10" type="primary">LOC104593232</name>
</gene>
<dbReference type="Proteomes" id="UP000189703">
    <property type="component" value="Unplaced"/>
</dbReference>
<evidence type="ECO:0000256" key="5">
    <source>
        <dbReference type="ARBA" id="ARBA00022737"/>
    </source>
</evidence>
<dbReference type="SUPFAM" id="SSF57850">
    <property type="entry name" value="RING/U-box"/>
    <property type="match status" value="1"/>
</dbReference>
<dbReference type="RefSeq" id="XP_010251299.1">
    <property type="nucleotide sequence ID" value="XM_010252997.2"/>
</dbReference>
<feature type="repeat" description="ARM" evidence="7">
    <location>
        <begin position="542"/>
        <end position="585"/>
    </location>
</feature>
<comment type="catalytic activity">
    <reaction evidence="1">
        <text>S-ubiquitinyl-[E2 ubiquitin-conjugating enzyme]-L-cysteine + [acceptor protein]-L-lysine = [E2 ubiquitin-conjugating enzyme]-L-cysteine + N(6)-ubiquitinyl-[acceptor protein]-L-lysine.</text>
        <dbReference type="EC" id="2.3.2.27"/>
    </reaction>
</comment>
<protein>
    <recommendedName>
        <fullName evidence="3">RING-type E3 ubiquitin transferase</fullName>
        <ecNumber evidence="3">2.3.2.27</ecNumber>
    </recommendedName>
</protein>
<dbReference type="PANTHER" id="PTHR23315">
    <property type="entry name" value="U BOX DOMAIN-CONTAINING"/>
    <property type="match status" value="1"/>
</dbReference>
<dbReference type="InterPro" id="IPR011989">
    <property type="entry name" value="ARM-like"/>
</dbReference>
<organism evidence="9 10">
    <name type="scientific">Nelumbo nucifera</name>
    <name type="common">Sacred lotus</name>
    <dbReference type="NCBI Taxonomy" id="4432"/>
    <lineage>
        <taxon>Eukaryota</taxon>
        <taxon>Viridiplantae</taxon>
        <taxon>Streptophyta</taxon>
        <taxon>Embryophyta</taxon>
        <taxon>Tracheophyta</taxon>
        <taxon>Spermatophyta</taxon>
        <taxon>Magnoliopsida</taxon>
        <taxon>Proteales</taxon>
        <taxon>Nelumbonaceae</taxon>
        <taxon>Nelumbo</taxon>
    </lineage>
</organism>
<dbReference type="Gene3D" id="3.30.40.10">
    <property type="entry name" value="Zinc/RING finger domain, C3HC4 (zinc finger)"/>
    <property type="match status" value="1"/>
</dbReference>
<evidence type="ECO:0000313" key="9">
    <source>
        <dbReference type="Proteomes" id="UP000189703"/>
    </source>
</evidence>
<dbReference type="InterPro" id="IPR045210">
    <property type="entry name" value="RING-Ubox_PUB"/>
</dbReference>
<dbReference type="PROSITE" id="PS51698">
    <property type="entry name" value="U_BOX"/>
    <property type="match status" value="1"/>
</dbReference>
<evidence type="ECO:0000256" key="7">
    <source>
        <dbReference type="PROSITE-ProRule" id="PRU00259"/>
    </source>
</evidence>
<dbReference type="FunFam" id="3.30.40.10:FF:000442">
    <property type="entry name" value="RING-type E3 ubiquitin transferase"/>
    <property type="match status" value="1"/>
</dbReference>
<dbReference type="OMA" id="KEGTTCG"/>
<dbReference type="Gene3D" id="1.25.10.10">
    <property type="entry name" value="Leucine-rich Repeat Variant"/>
    <property type="match status" value="1"/>
</dbReference>
<evidence type="ECO:0000256" key="4">
    <source>
        <dbReference type="ARBA" id="ARBA00022679"/>
    </source>
</evidence>
<dbReference type="Pfam" id="PF25368">
    <property type="entry name" value="PUB10_N"/>
    <property type="match status" value="1"/>
</dbReference>
<dbReference type="Pfam" id="PF04564">
    <property type="entry name" value="U-box"/>
    <property type="match status" value="1"/>
</dbReference>
<dbReference type="AlphaFoldDB" id="A0A1U7ZCK2"/>
<dbReference type="GO" id="GO:0061630">
    <property type="term" value="F:ubiquitin protein ligase activity"/>
    <property type="evidence" value="ECO:0007669"/>
    <property type="project" value="UniProtKB-EC"/>
</dbReference>
<dbReference type="InParanoid" id="A0A1U7ZCK2"/>
<keyword evidence="6" id="KW-0833">Ubl conjugation pathway</keyword>
<evidence type="ECO:0000256" key="3">
    <source>
        <dbReference type="ARBA" id="ARBA00012483"/>
    </source>
</evidence>
<dbReference type="OrthoDB" id="10064100at2759"/>
<dbReference type="UniPathway" id="UPA00143"/>
<evidence type="ECO:0000259" key="8">
    <source>
        <dbReference type="PROSITE" id="PS51698"/>
    </source>
</evidence>
<dbReference type="InterPro" id="IPR003613">
    <property type="entry name" value="Ubox_domain"/>
</dbReference>
<dbReference type="GO" id="GO:0005737">
    <property type="term" value="C:cytoplasm"/>
    <property type="evidence" value="ECO:0000318"/>
    <property type="project" value="GO_Central"/>
</dbReference>
<keyword evidence="5" id="KW-0677">Repeat</keyword>
<dbReference type="InterPro" id="IPR057623">
    <property type="entry name" value="PUB12-19-like_N"/>
</dbReference>
<dbReference type="SUPFAM" id="SSF48371">
    <property type="entry name" value="ARM repeat"/>
    <property type="match status" value="1"/>
</dbReference>
<dbReference type="KEGG" id="nnu:104593232"/>
<dbReference type="InterPro" id="IPR000225">
    <property type="entry name" value="Armadillo"/>
</dbReference>
<feature type="domain" description="U-box" evidence="8">
    <location>
        <begin position="273"/>
        <end position="347"/>
    </location>
</feature>
<dbReference type="PROSITE" id="PS50176">
    <property type="entry name" value="ARM_REPEAT"/>
    <property type="match status" value="2"/>
</dbReference>
<comment type="pathway">
    <text evidence="2">Protein modification; protein ubiquitination.</text>
</comment>
<dbReference type="GeneID" id="104593232"/>
<dbReference type="InterPro" id="IPR013083">
    <property type="entry name" value="Znf_RING/FYVE/PHD"/>
</dbReference>
<reference evidence="10" key="1">
    <citation type="submission" date="2025-08" db="UniProtKB">
        <authorList>
            <consortium name="RefSeq"/>
        </authorList>
    </citation>
    <scope>IDENTIFICATION</scope>
</reference>
<dbReference type="EC" id="2.3.2.27" evidence="3"/>
<proteinExistence type="predicted"/>
<keyword evidence="9" id="KW-1185">Reference proteome</keyword>
<name>A0A1U7ZCK2_NELNU</name>
<dbReference type="CDD" id="cd16664">
    <property type="entry name" value="RING-Ubox_PUB"/>
    <property type="match status" value="1"/>
</dbReference>
<dbReference type="eggNOG" id="KOG0167">
    <property type="taxonomic scope" value="Eukaryota"/>
</dbReference>
<evidence type="ECO:0000256" key="2">
    <source>
        <dbReference type="ARBA" id="ARBA00004906"/>
    </source>
</evidence>
<dbReference type="InterPro" id="IPR016024">
    <property type="entry name" value="ARM-type_fold"/>
</dbReference>
<dbReference type="FunFam" id="1.25.10.10:FF:000485">
    <property type="entry name" value="RING-type E3 ubiquitin transferase"/>
    <property type="match status" value="1"/>
</dbReference>
<evidence type="ECO:0000256" key="1">
    <source>
        <dbReference type="ARBA" id="ARBA00000900"/>
    </source>
</evidence>
<accession>A0A1U7ZCK2</accession>
<sequence length="681" mass="75777">MTQQSDRRILKFPAVHPCEYVSPVTLLRDLISLSREINDYQLKVVAIHKRHARETIRQIGLLLIFFEEVWDRCRSSLPDSVVLCFSELHIALQKFRYLLEDCTREGVRLWVLMKCERISTEFRILIRAIATALDVLPLDSIDVPIEVRELVELVAKQAHKAKFDVDPDDELAARSVLSILNQFENGVSPNPNDLRRVLDHLQIRSWNECNDEIKFLDEEIDLESSDGYDREVLLLSSLVGFMSYCRAVMFDAVDGRSTNRLEARYDSEVLSCLNPEDFRCPISLEIMTDPVTVSTGQTYDRSSIQKWLRAGHSTCPKTGEKLTNTELVSNTALRKLIRQFYSDNRIPVAETGNRNRDITRTNLSGSPAAAEAMKMLANFLVGKLAEGTDEEKNKAAFEIKLLAKSNIFNRSYLADAGTIPYLLKLLPSTDPSTQLNAMTALLNLSKHSRSKMLIVESSGLDLILNVLGEGITVESRQIAAATLFYLCSVEEYRKLIGEIPNAISSLVELIRIGTHRGKKNAVVAIYGLLLLPENHQRVLAAGAAPLLVDLLASSERSDLITDSLAVLERLGEKPDGTMAILCTSALPLFVGILRSSTSRAAKEHCVSLLLSLCINGGAEVIAILQKTASLMPSLYSLLTEGTSRASKKASSLLSILHEFHNPSSPGLLTQAVRQERIVHVQ</sequence>
<dbReference type="GO" id="GO:0016567">
    <property type="term" value="P:protein ubiquitination"/>
    <property type="evidence" value="ECO:0007669"/>
    <property type="project" value="UniProtKB-UniPathway"/>
</dbReference>
<dbReference type="SMART" id="SM00504">
    <property type="entry name" value="Ubox"/>
    <property type="match status" value="1"/>
</dbReference>
<feature type="repeat" description="ARM" evidence="7">
    <location>
        <begin position="417"/>
        <end position="459"/>
    </location>
</feature>
<dbReference type="FunCoup" id="A0A1U7ZCK2">
    <property type="interactions" value="327"/>
</dbReference>
<dbReference type="SMART" id="SM00185">
    <property type="entry name" value="ARM"/>
    <property type="match status" value="4"/>
</dbReference>
<dbReference type="PANTHER" id="PTHR23315:SF307">
    <property type="entry name" value="U-BOX DOMAIN-CONTAINING PROTEIN 19"/>
    <property type="match status" value="1"/>
</dbReference>
<dbReference type="InterPro" id="IPR058678">
    <property type="entry name" value="ARM_PUB"/>
</dbReference>
<keyword evidence="4" id="KW-0808">Transferase</keyword>
<evidence type="ECO:0000313" key="10">
    <source>
        <dbReference type="RefSeq" id="XP_010251299.1"/>
    </source>
</evidence>
<dbReference type="Pfam" id="PF25598">
    <property type="entry name" value="ARM_PUB"/>
    <property type="match status" value="1"/>
</dbReference>
<dbReference type="GO" id="GO:0010029">
    <property type="term" value="P:regulation of seed germination"/>
    <property type="evidence" value="ECO:0007669"/>
    <property type="project" value="UniProtKB-ARBA"/>
</dbReference>